<dbReference type="InterPro" id="IPR020472">
    <property type="entry name" value="WD40_PAC1"/>
</dbReference>
<dbReference type="PROSITE" id="PS50082">
    <property type="entry name" value="WD_REPEATS_2"/>
    <property type="match status" value="4"/>
</dbReference>
<keyword evidence="6" id="KW-1185">Reference proteome</keyword>
<dbReference type="EMBL" id="KQ965735">
    <property type="protein sequence ID" value="KXS20656.1"/>
    <property type="molecule type" value="Genomic_DNA"/>
</dbReference>
<feature type="repeat" description="WD" evidence="3">
    <location>
        <begin position="21"/>
        <end position="67"/>
    </location>
</feature>
<feature type="repeat" description="WD" evidence="3">
    <location>
        <begin position="155"/>
        <end position="194"/>
    </location>
</feature>
<dbReference type="OMA" id="TIRTWPL"/>
<dbReference type="OrthoDB" id="6262491at2759"/>
<sequence>MRAIVRARFYSRQDGTTKALFKGHKGPVTCIAAERDSHSGKASHLWSGSWDKSIIKWDLATNAAVLTTSHHTDFVKSIIHVQATPTSPAFCVSCSSDSTIRYFTPEGVSLRVLKQHTRSVEALCVDESMQYLYSASSDTTIRKWALETGEELAVLQGHLTSVYGVWWARGTLWSASADKTARQWDAETNQTDSTFEHPDFVKAVAVDPSGRYLFTGGRDQDIRVWDTGSEKLVTTILGHFDEVSVLECTGTTLWSGSLDGTVRRWTVTALVAQSMPDNDSSRTPQKQSDEDTMGDRNEIRLTEEEERELAELAELAD</sequence>
<dbReference type="PANTHER" id="PTHR19848">
    <property type="entry name" value="WD40 REPEAT PROTEIN"/>
    <property type="match status" value="1"/>
</dbReference>
<dbReference type="InterPro" id="IPR015943">
    <property type="entry name" value="WD40/YVTN_repeat-like_dom_sf"/>
</dbReference>
<dbReference type="AlphaFoldDB" id="A0A139AV80"/>
<dbReference type="InterPro" id="IPR001680">
    <property type="entry name" value="WD40_rpt"/>
</dbReference>
<dbReference type="SUPFAM" id="SSF50978">
    <property type="entry name" value="WD40 repeat-like"/>
    <property type="match status" value="1"/>
</dbReference>
<evidence type="ECO:0000256" key="4">
    <source>
        <dbReference type="SAM" id="MobiDB-lite"/>
    </source>
</evidence>
<dbReference type="Proteomes" id="UP000070544">
    <property type="component" value="Unassembled WGS sequence"/>
</dbReference>
<dbReference type="SMART" id="SM00320">
    <property type="entry name" value="WD40"/>
    <property type="match status" value="6"/>
</dbReference>
<dbReference type="PRINTS" id="PR00320">
    <property type="entry name" value="GPROTEINBRPT"/>
</dbReference>
<accession>A0A139AV80</accession>
<gene>
    <name evidence="5" type="ORF">M427DRAFT_94321</name>
</gene>
<evidence type="ECO:0000256" key="3">
    <source>
        <dbReference type="PROSITE-ProRule" id="PRU00221"/>
    </source>
</evidence>
<keyword evidence="1 3" id="KW-0853">WD repeat</keyword>
<feature type="repeat" description="WD" evidence="3">
    <location>
        <begin position="113"/>
        <end position="154"/>
    </location>
</feature>
<dbReference type="STRING" id="1344416.A0A139AV80"/>
<dbReference type="Pfam" id="PF00400">
    <property type="entry name" value="WD40"/>
    <property type="match status" value="4"/>
</dbReference>
<dbReference type="PROSITE" id="PS50294">
    <property type="entry name" value="WD_REPEATS_REGION"/>
    <property type="match status" value="2"/>
</dbReference>
<dbReference type="PANTHER" id="PTHR19848:SF8">
    <property type="entry name" value="F-BOX AND WD REPEAT DOMAIN CONTAINING 7"/>
    <property type="match status" value="1"/>
</dbReference>
<feature type="compositionally biased region" description="Polar residues" evidence="4">
    <location>
        <begin position="275"/>
        <end position="286"/>
    </location>
</feature>
<reference evidence="5 6" key="1">
    <citation type="journal article" date="2015" name="Genome Biol. Evol.">
        <title>Phylogenomic analyses indicate that early fungi evolved digesting cell walls of algal ancestors of land plants.</title>
        <authorList>
            <person name="Chang Y."/>
            <person name="Wang S."/>
            <person name="Sekimoto S."/>
            <person name="Aerts A.L."/>
            <person name="Choi C."/>
            <person name="Clum A."/>
            <person name="LaButti K.M."/>
            <person name="Lindquist E.A."/>
            <person name="Yee Ngan C."/>
            <person name="Ohm R.A."/>
            <person name="Salamov A.A."/>
            <person name="Grigoriev I.V."/>
            <person name="Spatafora J.W."/>
            <person name="Berbee M.L."/>
        </authorList>
    </citation>
    <scope>NUCLEOTIDE SEQUENCE [LARGE SCALE GENOMIC DNA]</scope>
    <source>
        <strain evidence="5 6">JEL478</strain>
    </source>
</reference>
<dbReference type="Gene3D" id="2.130.10.10">
    <property type="entry name" value="YVTN repeat-like/Quinoprotein amine dehydrogenase"/>
    <property type="match status" value="2"/>
</dbReference>
<evidence type="ECO:0000313" key="5">
    <source>
        <dbReference type="EMBL" id="KXS20656.1"/>
    </source>
</evidence>
<name>A0A139AV80_GONPJ</name>
<dbReference type="InterPro" id="IPR036322">
    <property type="entry name" value="WD40_repeat_dom_sf"/>
</dbReference>
<protein>
    <submittedName>
        <fullName evidence="5">WD40 repeat-like protein</fullName>
    </submittedName>
</protein>
<keyword evidence="2" id="KW-0677">Repeat</keyword>
<feature type="repeat" description="WD" evidence="3">
    <location>
        <begin position="194"/>
        <end position="235"/>
    </location>
</feature>
<evidence type="ECO:0000313" key="6">
    <source>
        <dbReference type="Proteomes" id="UP000070544"/>
    </source>
</evidence>
<organism evidence="5 6">
    <name type="scientific">Gonapodya prolifera (strain JEL478)</name>
    <name type="common">Monoblepharis prolifera</name>
    <dbReference type="NCBI Taxonomy" id="1344416"/>
    <lineage>
        <taxon>Eukaryota</taxon>
        <taxon>Fungi</taxon>
        <taxon>Fungi incertae sedis</taxon>
        <taxon>Chytridiomycota</taxon>
        <taxon>Chytridiomycota incertae sedis</taxon>
        <taxon>Monoblepharidomycetes</taxon>
        <taxon>Monoblepharidales</taxon>
        <taxon>Gonapodyaceae</taxon>
        <taxon>Gonapodya</taxon>
    </lineage>
</organism>
<dbReference type="CDD" id="cd00200">
    <property type="entry name" value="WD40"/>
    <property type="match status" value="1"/>
</dbReference>
<evidence type="ECO:0000256" key="1">
    <source>
        <dbReference type="ARBA" id="ARBA00022574"/>
    </source>
</evidence>
<evidence type="ECO:0000256" key="2">
    <source>
        <dbReference type="ARBA" id="ARBA00022737"/>
    </source>
</evidence>
<feature type="region of interest" description="Disordered" evidence="4">
    <location>
        <begin position="273"/>
        <end position="317"/>
    </location>
</feature>
<feature type="compositionally biased region" description="Basic and acidic residues" evidence="4">
    <location>
        <begin position="287"/>
        <end position="302"/>
    </location>
</feature>
<proteinExistence type="predicted"/>